<comment type="caution">
    <text evidence="5">The sequence shown here is derived from an EMBL/GenBank/DDBJ whole genome shotgun (WGS) entry which is preliminary data.</text>
</comment>
<dbReference type="AlphaFoldDB" id="A0A420W8M7"/>
<feature type="domain" description="Pseudouridine synthase RsuA/RluA-like" evidence="4">
    <location>
        <begin position="80"/>
        <end position="206"/>
    </location>
</feature>
<dbReference type="RefSeq" id="WP_121169913.1">
    <property type="nucleotide sequence ID" value="NZ_RBIE01000001.1"/>
</dbReference>
<dbReference type="InterPro" id="IPR006145">
    <property type="entry name" value="PsdUridine_synth_RsuA/RluA"/>
</dbReference>
<dbReference type="InterPro" id="IPR020103">
    <property type="entry name" value="PsdUridine_synth_cat_dom_sf"/>
</dbReference>
<keyword evidence="6" id="KW-1185">Reference proteome</keyword>
<dbReference type="GO" id="GO:0003723">
    <property type="term" value="F:RNA binding"/>
    <property type="evidence" value="ECO:0007669"/>
    <property type="project" value="UniProtKB-KW"/>
</dbReference>
<gene>
    <name evidence="5" type="ORF">C7457_0553</name>
</gene>
<dbReference type="GO" id="GO:0000455">
    <property type="term" value="P:enzyme-directed rRNA pseudouridine synthesis"/>
    <property type="evidence" value="ECO:0007669"/>
    <property type="project" value="TreeGrafter"/>
</dbReference>
<dbReference type="Pfam" id="PF00849">
    <property type="entry name" value="PseudoU_synth_2"/>
    <property type="match status" value="1"/>
</dbReference>
<dbReference type="InterPro" id="IPR006224">
    <property type="entry name" value="PsdUridine_synth_RluA-like_CS"/>
</dbReference>
<dbReference type="SUPFAM" id="SSF55120">
    <property type="entry name" value="Pseudouridine synthase"/>
    <property type="match status" value="1"/>
</dbReference>
<comment type="similarity">
    <text evidence="1">Belongs to the pseudouridine synthase RluA family.</text>
</comment>
<evidence type="ECO:0000259" key="4">
    <source>
        <dbReference type="Pfam" id="PF00849"/>
    </source>
</evidence>
<dbReference type="GO" id="GO:0009982">
    <property type="term" value="F:pseudouridine synthase activity"/>
    <property type="evidence" value="ECO:0007669"/>
    <property type="project" value="InterPro"/>
</dbReference>
<keyword evidence="2" id="KW-0413">Isomerase</keyword>
<evidence type="ECO:0000313" key="6">
    <source>
        <dbReference type="Proteomes" id="UP000280881"/>
    </source>
</evidence>
<proteinExistence type="inferred from homology"/>
<keyword evidence="3" id="KW-0694">RNA-binding</keyword>
<dbReference type="PROSITE" id="PS01129">
    <property type="entry name" value="PSI_RLU"/>
    <property type="match status" value="1"/>
</dbReference>
<sequence>MEKFKFLGEKRKKLVEEVGKAVGSKKRAKKLIDEGLVSVNYRKELIGRKTLKGGERIIFPYPEDLFKKPEVKLLKREGEIWIFNKPPFITTNEGKGSLEDIIRKEFNPDLRVVHRLDKQTSGVIIAVEGKDIFDRFKELFRRRELEKEYFALVKGELRRKRVIKTPIEGKPAVTEVEPVEIFKGTTLLKVRIETGRKHQIRRHLAQIGHPVVGEFKYYRGSWKEELLFAPRILLHSRKISFKHPETEKKIEVKSEVPEDFKEFLNWLRERKGE</sequence>
<evidence type="ECO:0000256" key="2">
    <source>
        <dbReference type="ARBA" id="ARBA00023235"/>
    </source>
</evidence>
<reference evidence="5 6" key="1">
    <citation type="submission" date="2018-10" db="EMBL/GenBank/DDBJ databases">
        <title>Genomic Encyclopedia of Type Strains, Phase IV (KMG-IV): sequencing the most valuable type-strain genomes for metagenomic binning, comparative biology and taxonomic classification.</title>
        <authorList>
            <person name="Goeker M."/>
        </authorList>
    </citation>
    <scope>NUCLEOTIDE SEQUENCE [LARGE SCALE GENOMIC DNA]</scope>
    <source>
        <strain evidence="5 6">DSM 15521</strain>
    </source>
</reference>
<evidence type="ECO:0000313" key="5">
    <source>
        <dbReference type="EMBL" id="RKQ63673.1"/>
    </source>
</evidence>
<dbReference type="Gene3D" id="3.30.2350.10">
    <property type="entry name" value="Pseudouridine synthase"/>
    <property type="match status" value="1"/>
</dbReference>
<dbReference type="PANTHER" id="PTHR21600">
    <property type="entry name" value="MITOCHONDRIAL RNA PSEUDOURIDINE SYNTHASE"/>
    <property type="match status" value="1"/>
</dbReference>
<evidence type="ECO:0000256" key="1">
    <source>
        <dbReference type="ARBA" id="ARBA00010876"/>
    </source>
</evidence>
<protein>
    <submittedName>
        <fullName evidence="5">23S rRNA-/tRNA-specific pseudouridylate synthase</fullName>
    </submittedName>
</protein>
<dbReference type="EMBL" id="RBIE01000001">
    <property type="protein sequence ID" value="RKQ63673.1"/>
    <property type="molecule type" value="Genomic_DNA"/>
</dbReference>
<dbReference type="CDD" id="cd00165">
    <property type="entry name" value="S4"/>
    <property type="match status" value="1"/>
</dbReference>
<name>A0A420W8M7_9BACT</name>
<dbReference type="CDD" id="cd02869">
    <property type="entry name" value="PseudoU_synth_RluA_like"/>
    <property type="match status" value="1"/>
</dbReference>
<dbReference type="Proteomes" id="UP000280881">
    <property type="component" value="Unassembled WGS sequence"/>
</dbReference>
<organism evidence="5 6">
    <name type="scientific">Thermovibrio guaymasensis</name>
    <dbReference type="NCBI Taxonomy" id="240167"/>
    <lineage>
        <taxon>Bacteria</taxon>
        <taxon>Pseudomonadati</taxon>
        <taxon>Aquificota</taxon>
        <taxon>Aquificia</taxon>
        <taxon>Desulfurobacteriales</taxon>
        <taxon>Desulfurobacteriaceae</taxon>
        <taxon>Thermovibrio</taxon>
    </lineage>
</organism>
<dbReference type="OrthoDB" id="9807829at2"/>
<dbReference type="InterPro" id="IPR050188">
    <property type="entry name" value="RluA_PseudoU_synthase"/>
</dbReference>
<dbReference type="PROSITE" id="PS50889">
    <property type="entry name" value="S4"/>
    <property type="match status" value="1"/>
</dbReference>
<dbReference type="PANTHER" id="PTHR21600:SF44">
    <property type="entry name" value="RIBOSOMAL LARGE SUBUNIT PSEUDOURIDINE SYNTHASE D"/>
    <property type="match status" value="1"/>
</dbReference>
<dbReference type="GO" id="GO:0140098">
    <property type="term" value="F:catalytic activity, acting on RNA"/>
    <property type="evidence" value="ECO:0007669"/>
    <property type="project" value="UniProtKB-ARBA"/>
</dbReference>
<accession>A0A420W8M7</accession>
<evidence type="ECO:0000256" key="3">
    <source>
        <dbReference type="PROSITE-ProRule" id="PRU00182"/>
    </source>
</evidence>